<comment type="subcellular location">
    <subcellularLocation>
        <location evidence="1">Endoplasmic reticulum membrane</location>
        <topology evidence="1">Multi-pass membrane protein</topology>
    </subcellularLocation>
</comment>
<reference evidence="9" key="1">
    <citation type="submission" date="2013-02" db="EMBL/GenBank/DDBJ databases">
        <authorList>
            <person name="Hughes D."/>
        </authorList>
    </citation>
    <scope>NUCLEOTIDE SEQUENCE</scope>
    <source>
        <strain>Durham</strain>
        <strain evidence="9">NC isolate 2 -- Noor lab</strain>
    </source>
</reference>
<evidence type="ECO:0000256" key="1">
    <source>
        <dbReference type="ARBA" id="ARBA00004477"/>
    </source>
</evidence>
<evidence type="ECO:0000256" key="7">
    <source>
        <dbReference type="ARBA" id="ARBA00023136"/>
    </source>
</evidence>
<reference evidence="8" key="2">
    <citation type="submission" date="2015-06" db="UniProtKB">
        <authorList>
            <consortium name="EnsemblMetazoa"/>
        </authorList>
    </citation>
    <scope>IDENTIFICATION</scope>
</reference>
<evidence type="ECO:0000256" key="5">
    <source>
        <dbReference type="ARBA" id="ARBA00022824"/>
    </source>
</evidence>
<organism evidence="8 9">
    <name type="scientific">Megaselia scalaris</name>
    <name type="common">Humpbacked fly</name>
    <name type="synonym">Phora scalaris</name>
    <dbReference type="NCBI Taxonomy" id="36166"/>
    <lineage>
        <taxon>Eukaryota</taxon>
        <taxon>Metazoa</taxon>
        <taxon>Ecdysozoa</taxon>
        <taxon>Arthropoda</taxon>
        <taxon>Hexapoda</taxon>
        <taxon>Insecta</taxon>
        <taxon>Pterygota</taxon>
        <taxon>Neoptera</taxon>
        <taxon>Endopterygota</taxon>
        <taxon>Diptera</taxon>
        <taxon>Brachycera</taxon>
        <taxon>Muscomorpha</taxon>
        <taxon>Platypezoidea</taxon>
        <taxon>Phoridae</taxon>
        <taxon>Megaseliini</taxon>
        <taxon>Megaselia</taxon>
    </lineage>
</organism>
<keyword evidence="7" id="KW-0472">Membrane</keyword>
<dbReference type="GO" id="GO:0016757">
    <property type="term" value="F:glycosyltransferase activity"/>
    <property type="evidence" value="ECO:0007669"/>
    <property type="project" value="UniProtKB-KW"/>
</dbReference>
<dbReference type="Proteomes" id="UP000015102">
    <property type="component" value="Unassembled WGS sequence"/>
</dbReference>
<keyword evidence="5" id="KW-0256">Endoplasmic reticulum</keyword>
<dbReference type="EMBL" id="CAQQ02391936">
    <property type="status" value="NOT_ANNOTATED_CDS"/>
    <property type="molecule type" value="Genomic_DNA"/>
</dbReference>
<evidence type="ECO:0000313" key="9">
    <source>
        <dbReference type="Proteomes" id="UP000015102"/>
    </source>
</evidence>
<evidence type="ECO:0000256" key="4">
    <source>
        <dbReference type="ARBA" id="ARBA00022692"/>
    </source>
</evidence>
<dbReference type="InterPro" id="IPR005599">
    <property type="entry name" value="GPI_mannosylTrfase"/>
</dbReference>
<dbReference type="AlphaFoldDB" id="T1GP40"/>
<keyword evidence="9" id="KW-1185">Reference proteome</keyword>
<dbReference type="GO" id="GO:0005789">
    <property type="term" value="C:endoplasmic reticulum membrane"/>
    <property type="evidence" value="ECO:0007669"/>
    <property type="project" value="UniProtKB-SubCell"/>
</dbReference>
<evidence type="ECO:0000256" key="2">
    <source>
        <dbReference type="ARBA" id="ARBA00022676"/>
    </source>
</evidence>
<dbReference type="HOGENOM" id="CLU_1724395_0_0_1"/>
<evidence type="ECO:0000256" key="3">
    <source>
        <dbReference type="ARBA" id="ARBA00022679"/>
    </source>
</evidence>
<protein>
    <submittedName>
        <fullName evidence="8">Uncharacterized protein</fullName>
    </submittedName>
</protein>
<evidence type="ECO:0000313" key="8">
    <source>
        <dbReference type="EnsemblMetazoa" id="MESCA005356-PA"/>
    </source>
</evidence>
<proteinExistence type="predicted"/>
<dbReference type="EMBL" id="CAQQ02391937">
    <property type="status" value="NOT_ANNOTATED_CDS"/>
    <property type="molecule type" value="Genomic_DNA"/>
</dbReference>
<keyword evidence="3" id="KW-0808">Transferase</keyword>
<accession>T1GP40</accession>
<sequence length="152" mass="17248">MLKNDYLLDSEAGSDSFRKMDMPFSGLSSSVKNVGIVELKKILENLFGGKYKNRDKNPEISRKALKKVAKEAKEARAAKEKAPVSSDKAIPQVDTAFKTFISARFCSAIWAYISDCDETFNYWEPLHYVIYGRGLQTWEYSPEFALGLILIF</sequence>
<evidence type="ECO:0000256" key="6">
    <source>
        <dbReference type="ARBA" id="ARBA00022989"/>
    </source>
</evidence>
<keyword evidence="2" id="KW-0328">Glycosyltransferase</keyword>
<keyword evidence="4" id="KW-0812">Transmembrane</keyword>
<dbReference type="EnsemblMetazoa" id="MESCA005356-RA">
    <property type="protein sequence ID" value="MESCA005356-PA"/>
    <property type="gene ID" value="MESCA005356"/>
</dbReference>
<dbReference type="Pfam" id="PF03901">
    <property type="entry name" value="Glyco_transf_22"/>
    <property type="match status" value="1"/>
</dbReference>
<dbReference type="STRING" id="36166.T1GP40"/>
<name>T1GP40_MEGSC</name>
<keyword evidence="6" id="KW-1133">Transmembrane helix</keyword>
<dbReference type="UniPathway" id="UPA00378"/>